<keyword evidence="2" id="KW-1185">Reference proteome</keyword>
<dbReference type="VEuPathDB" id="FungiDB:ACJ73_03541"/>
<reference evidence="1 2" key="1">
    <citation type="submission" date="2015-08" db="EMBL/GenBank/DDBJ databases">
        <title>Emmonsia species relationships and genome sequence.</title>
        <authorList>
            <person name="Cuomo C.A."/>
            <person name="Schwartz I.S."/>
            <person name="Kenyon C."/>
            <person name="De Hoog G.S."/>
            <person name="Govender N.P."/>
            <person name="Botha A."/>
            <person name="Moreno L."/>
            <person name="De Vries M."/>
            <person name="Munoz J.F."/>
            <person name="Stielow J.B."/>
        </authorList>
    </citation>
    <scope>NUCLEOTIDE SEQUENCE [LARGE SCALE GENOMIC DNA]</scope>
    <source>
        <strain evidence="1 2">EI222</strain>
    </source>
</reference>
<accession>A0A1J9Q9F4</accession>
<proteinExistence type="predicted"/>
<dbReference type="Proteomes" id="UP000242791">
    <property type="component" value="Unassembled WGS sequence"/>
</dbReference>
<sequence length="157" mass="17614">AKATDENQSTQQQARAKSMFTGCWAARVSRAGSALCQCSGELDEPIQNFVNGGAEWRLLIGCWFGGQAAYDIAGEVTSLQIMLLVYTPARDLRHFEKIQLAEEEMWRLIEGKSCNVQVCQFKSPLLLGKLNIRYNFAPSHEDEGLEKPLLYTYAPQH</sequence>
<dbReference type="AlphaFoldDB" id="A0A1J9Q9F4"/>
<dbReference type="EMBL" id="LGTZ01000433">
    <property type="protein sequence ID" value="OJD25096.1"/>
    <property type="molecule type" value="Genomic_DNA"/>
</dbReference>
<organism evidence="1 2">
    <name type="scientific">Blastomyces percursus</name>
    <dbReference type="NCBI Taxonomy" id="1658174"/>
    <lineage>
        <taxon>Eukaryota</taxon>
        <taxon>Fungi</taxon>
        <taxon>Dikarya</taxon>
        <taxon>Ascomycota</taxon>
        <taxon>Pezizomycotina</taxon>
        <taxon>Eurotiomycetes</taxon>
        <taxon>Eurotiomycetidae</taxon>
        <taxon>Onygenales</taxon>
        <taxon>Ajellomycetaceae</taxon>
        <taxon>Blastomyces</taxon>
    </lineage>
</organism>
<evidence type="ECO:0000313" key="2">
    <source>
        <dbReference type="Proteomes" id="UP000242791"/>
    </source>
</evidence>
<dbReference type="OrthoDB" id="10396370at2759"/>
<gene>
    <name evidence="1" type="ORF">ACJ73_03541</name>
</gene>
<feature type="non-terminal residue" evidence="1">
    <location>
        <position position="1"/>
    </location>
</feature>
<name>A0A1J9Q9F4_9EURO</name>
<comment type="caution">
    <text evidence="1">The sequence shown here is derived from an EMBL/GenBank/DDBJ whole genome shotgun (WGS) entry which is preliminary data.</text>
</comment>
<evidence type="ECO:0000313" key="1">
    <source>
        <dbReference type="EMBL" id="OJD25096.1"/>
    </source>
</evidence>
<protein>
    <submittedName>
        <fullName evidence="1">Uncharacterized protein</fullName>
    </submittedName>
</protein>